<dbReference type="AlphaFoldDB" id="A0A1S1NSH3"/>
<dbReference type="STRING" id="657387.BH688_14085"/>
<name>A0A1S1NSH3_9GAMM</name>
<dbReference type="EMBL" id="CP043420">
    <property type="protein sequence ID" value="QEL09855.1"/>
    <property type="molecule type" value="Genomic_DNA"/>
</dbReference>
<sequence length="136" mass="14843">MSDQAAGLRAWHQRQRSATPATPVVVLGDPTTDEIDRALATLPSPGGQGWRPVTIEAAGGGYRLLWFDAFSSDVAEIYRLLKRLPGEYSQSPVLLLVSAEPDAATSQMLSNLMETAHRFLGLTLTRDSARWLAAHR</sequence>
<dbReference type="KEGG" id="kuy:FY550_01045"/>
<gene>
    <name evidence="1" type="ORF">FY550_01045</name>
</gene>
<dbReference type="OrthoDB" id="6184286at2"/>
<dbReference type="Proteomes" id="UP000322553">
    <property type="component" value="Chromosome"/>
</dbReference>
<organism evidence="1 2">
    <name type="scientific">Kushneria phosphatilytica</name>
    <dbReference type="NCBI Taxonomy" id="657387"/>
    <lineage>
        <taxon>Bacteria</taxon>
        <taxon>Pseudomonadati</taxon>
        <taxon>Pseudomonadota</taxon>
        <taxon>Gammaproteobacteria</taxon>
        <taxon>Oceanospirillales</taxon>
        <taxon>Halomonadaceae</taxon>
        <taxon>Kushneria</taxon>
    </lineage>
</organism>
<protein>
    <submittedName>
        <fullName evidence="1">Uncharacterized protein</fullName>
    </submittedName>
</protein>
<evidence type="ECO:0000313" key="2">
    <source>
        <dbReference type="Proteomes" id="UP000322553"/>
    </source>
</evidence>
<dbReference type="RefSeq" id="WP_070980810.1">
    <property type="nucleotide sequence ID" value="NZ_CP043420.1"/>
</dbReference>
<evidence type="ECO:0000313" key="1">
    <source>
        <dbReference type="EMBL" id="QEL09855.1"/>
    </source>
</evidence>
<keyword evidence="2" id="KW-1185">Reference proteome</keyword>
<accession>A0A1S1NSH3</accession>
<proteinExistence type="predicted"/>
<reference evidence="1 2" key="1">
    <citation type="submission" date="2019-08" db="EMBL/GenBank/DDBJ databases">
        <title>Complete genome sequence of Kushneria sp. YCWA18, a halophilic phosphate-solubilizing bacterium isolated from Daqiao saltern in China.</title>
        <authorList>
            <person name="Du G.-X."/>
            <person name="Qu L.-Y."/>
        </authorList>
    </citation>
    <scope>NUCLEOTIDE SEQUENCE [LARGE SCALE GENOMIC DNA]</scope>
    <source>
        <strain evidence="1 2">YCWA18</strain>
    </source>
</reference>